<comment type="caution">
    <text evidence="2">The sequence shown here is derived from an EMBL/GenBank/DDBJ whole genome shotgun (WGS) entry which is preliminary data.</text>
</comment>
<evidence type="ECO:0000256" key="1">
    <source>
        <dbReference type="SAM" id="MobiDB-lite"/>
    </source>
</evidence>
<protein>
    <submittedName>
        <fullName evidence="2">Uncharacterized protein</fullName>
    </submittedName>
</protein>
<name>A0AAV3UIL0_9EURY</name>
<feature type="region of interest" description="Disordered" evidence="1">
    <location>
        <begin position="1"/>
        <end position="51"/>
    </location>
</feature>
<evidence type="ECO:0000313" key="3">
    <source>
        <dbReference type="Proteomes" id="UP001501729"/>
    </source>
</evidence>
<reference evidence="2 3" key="1">
    <citation type="journal article" date="2019" name="Int. J. Syst. Evol. Microbiol.">
        <title>The Global Catalogue of Microorganisms (GCM) 10K type strain sequencing project: providing services to taxonomists for standard genome sequencing and annotation.</title>
        <authorList>
            <consortium name="The Broad Institute Genomics Platform"/>
            <consortium name="The Broad Institute Genome Sequencing Center for Infectious Disease"/>
            <person name="Wu L."/>
            <person name="Ma J."/>
        </authorList>
    </citation>
    <scope>NUCLEOTIDE SEQUENCE [LARGE SCALE GENOMIC DNA]</scope>
    <source>
        <strain evidence="2 3">JCM 17504</strain>
    </source>
</reference>
<sequence length="51" mass="5286">MSDSLYPSGGSSARTAVVGVPGIDAQNARNPEQYNYSECGGSIRVEEGNGH</sequence>
<evidence type="ECO:0000313" key="2">
    <source>
        <dbReference type="EMBL" id="GAA5052134.1"/>
    </source>
</evidence>
<dbReference type="Proteomes" id="UP001501729">
    <property type="component" value="Unassembled WGS sequence"/>
</dbReference>
<organism evidence="2 3">
    <name type="scientific">Haladaptatus pallidirubidus</name>
    <dbReference type="NCBI Taxonomy" id="1008152"/>
    <lineage>
        <taxon>Archaea</taxon>
        <taxon>Methanobacteriati</taxon>
        <taxon>Methanobacteriota</taxon>
        <taxon>Stenosarchaea group</taxon>
        <taxon>Halobacteria</taxon>
        <taxon>Halobacteriales</taxon>
        <taxon>Haladaptataceae</taxon>
        <taxon>Haladaptatus</taxon>
    </lineage>
</organism>
<keyword evidence="3" id="KW-1185">Reference proteome</keyword>
<proteinExistence type="predicted"/>
<dbReference type="AlphaFoldDB" id="A0AAV3UIL0"/>
<accession>A0AAV3UIL0</accession>
<feature type="compositionally biased region" description="Polar residues" evidence="1">
    <location>
        <begin position="27"/>
        <end position="36"/>
    </location>
</feature>
<gene>
    <name evidence="2" type="ORF">GCM10025751_28040</name>
</gene>
<feature type="compositionally biased region" description="Polar residues" evidence="1">
    <location>
        <begin position="1"/>
        <end position="14"/>
    </location>
</feature>
<dbReference type="EMBL" id="BAABKX010000011">
    <property type="protein sequence ID" value="GAA5052134.1"/>
    <property type="molecule type" value="Genomic_DNA"/>
</dbReference>